<feature type="transmembrane region" description="Helical" evidence="1">
    <location>
        <begin position="1464"/>
        <end position="1484"/>
    </location>
</feature>
<sequence length="1741" mass="190866">MRISVAGPSVVVYAPGDRPLRHVLGLLYVVVSVGLSLYSLYLFAPYLENDLFWSGFATLNTSAALRYVYNRALASMNATSSATVLDVQALPWVEPYEMQPAYGRRLLYEHMTALPTAIASLRHLDSGLFTFLPAKYCWVDLERRWEMGVTTATQARCEANDMANGAAYLEAVLRNMDFGAWYAQNGLRFNMRVLTPLNATDAGAAWSNRLLTHTLVDVQSEVLLWEAHGIAYFQLLYSNHYEVGVLETIVIENALGVVSSFTIKSIASVQRGTPSWTTALLTGNFEFELQGPGVNQSLVRHTPLFYGDIDPTQVEVYLLGPFRGLINDVVHAQIGMLNNLRLRWVPPPPDWIAAVQSFDAIVLSALQSNAAFARAYNAVPASMELPPPSWTDAPIVYFGGNPMCAYGRPQSFPQESFSFDDVCSKQLPLRFTWTRESSLLVLVSGVDTSFLCSSSACSSYLASVAAAAKLLGTVSVALPASVVGSDVGLMQFVASVSNESDISLDMQRLFTPAWRPHGVACAYDWAQNVREVVSFEGDMRTLQLMSAAYTGTPTAFAPPSVSLGSYLLAMTAVITSVLCLVAVAIILLSVGRRRWHAPPWLQFHRLTASVYLNRGLMSSRALTAALCLATAVVEPVVNGATMQLQAAPRPVWVSALLAAETLWVLYGGQELLHPLTPSSSVLFPVVSALGFSSIWLLDVLAPPTITATLSRSCLGIGMDVMLYCTSGHVQIGSVSRLLVLLTWLVALLLLSTLSVAVARWRQRRPMLCIEESAYMVLPPLAVAHWPRGAIAIDAISAVLCGLLFVSKTHVFDTKLWLWLSPDTFEWQHHCLVLLPPTMGPTPIVVGVTPIKPTPPPNSWFKSKLAPLSLLFGCLYIVATLGSNVAYFNLVRDTLANDFFWAGFNATGSYAFVANALNQRLLTNTSTQLRLDATALIDYSPSYDESVATIAWPVTAASRGLQDENVLTLATAVRGLRTMDPCRLPWVFTQYCWLDVHQRWGMAHTQARQDRCKRHMASNAAVYLETALRNINDWGQWHACYGDSFATGFVDELQQSTAGQAFLASLHAGILLSVDDEVIYWRQANLIRYELQWQNFKTTGFHDAMLVENALGLAYALPLANVVGRFHPTRQTSHVMYWAFASDLWAVTASNASRIAGCSLLRSSSVFAFANVSSEQLLVDNRTLSYPLSSGFHALSSHVGPFNAVDMLFVPVPFPLGRFYALFHDALAMLSATDLEAQARYVHLPTKYFVLAVPLVWQALPTPISMGGNIFCGDNAVASPFFFGMAIGFGATSYCNSVYLEVMQPTPSQVLFALSAFNATSTPSMDATDYVDICSSDAIVDSRCVDDYMAGGAFLETYPALAFAAEATAAYDAMAAHNVTVLQYGRQSDGSSSLLQLSLLSSSDRIWSFYGWLLLYEWTCGMREVVAFTGDAGTVTTISLGVVPVTMPPDAGFIPQTYAFYCQQVVLYITIVLICMAIVVLGYTLHLRGHMESLNLLEFNRTVGIVWVGRSFLFVRSITALCLLHTSTLQLSKTGLGTLLASPPLHWTKIVLASSEATWLVYVLNDILSCVTQQYTPSYAYKSSLLTWSCTFLWTLLDAPPSATANVSRVCELLNMDDGLVCVSGRVQIGSVRRVYTTIGIALGCIIATYGIERMLQPQLRRRHIPSLLLNAQSVYCLLFREVNGACYLDKASAALAGLLAFSQGDVWYILDVKTWRLLVVRTRACADHDAHLHHCLPLSQL</sequence>
<evidence type="ECO:0000313" key="2">
    <source>
        <dbReference type="EMBL" id="EQC35539.1"/>
    </source>
</evidence>
<proteinExistence type="predicted"/>
<feature type="transmembrane region" description="Helical" evidence="1">
    <location>
        <begin position="1634"/>
        <end position="1651"/>
    </location>
</feature>
<evidence type="ECO:0000256" key="1">
    <source>
        <dbReference type="SAM" id="Phobius"/>
    </source>
</evidence>
<keyword evidence="1" id="KW-0812">Transmembrane</keyword>
<dbReference type="InParanoid" id="T0QCD9"/>
<dbReference type="EMBL" id="JH767150">
    <property type="protein sequence ID" value="EQC35539.1"/>
    <property type="molecule type" value="Genomic_DNA"/>
</dbReference>
<dbReference type="RefSeq" id="XP_008610856.1">
    <property type="nucleotide sequence ID" value="XM_008612634.1"/>
</dbReference>
<feature type="transmembrane region" description="Helical" evidence="1">
    <location>
        <begin position="898"/>
        <end position="916"/>
    </location>
</feature>
<feature type="transmembrane region" description="Helical" evidence="1">
    <location>
        <begin position="737"/>
        <end position="757"/>
    </location>
</feature>
<feature type="transmembrane region" description="Helical" evidence="1">
    <location>
        <begin position="566"/>
        <end position="590"/>
    </location>
</feature>
<dbReference type="OrthoDB" id="73422at2759"/>
<organism evidence="2 3">
    <name type="scientific">Saprolegnia diclina (strain VS20)</name>
    <dbReference type="NCBI Taxonomy" id="1156394"/>
    <lineage>
        <taxon>Eukaryota</taxon>
        <taxon>Sar</taxon>
        <taxon>Stramenopiles</taxon>
        <taxon>Oomycota</taxon>
        <taxon>Saprolegniomycetes</taxon>
        <taxon>Saprolegniales</taxon>
        <taxon>Saprolegniaceae</taxon>
        <taxon>Saprolegnia</taxon>
    </lineage>
</organism>
<feature type="transmembrane region" description="Helical" evidence="1">
    <location>
        <begin position="1504"/>
        <end position="1523"/>
    </location>
</feature>
<feature type="transmembrane region" description="Helical" evidence="1">
    <location>
        <begin position="864"/>
        <end position="886"/>
    </location>
</feature>
<dbReference type="eggNOG" id="ENOG502SD6V">
    <property type="taxonomic scope" value="Eukaryota"/>
</dbReference>
<evidence type="ECO:0000313" key="3">
    <source>
        <dbReference type="Proteomes" id="UP000030762"/>
    </source>
</evidence>
<keyword evidence="3" id="KW-1185">Reference proteome</keyword>
<reference evidence="2 3" key="1">
    <citation type="submission" date="2012-04" db="EMBL/GenBank/DDBJ databases">
        <title>The Genome Sequence of Saprolegnia declina VS20.</title>
        <authorList>
            <consortium name="The Broad Institute Genome Sequencing Platform"/>
            <person name="Russ C."/>
            <person name="Nusbaum C."/>
            <person name="Tyler B."/>
            <person name="van West P."/>
            <person name="Dieguez-Uribeondo J."/>
            <person name="de Bruijn I."/>
            <person name="Tripathy S."/>
            <person name="Jiang R."/>
            <person name="Young S.K."/>
            <person name="Zeng Q."/>
            <person name="Gargeya S."/>
            <person name="Fitzgerald M."/>
            <person name="Haas B."/>
            <person name="Abouelleil A."/>
            <person name="Alvarado L."/>
            <person name="Arachchi H.M."/>
            <person name="Berlin A."/>
            <person name="Chapman S.B."/>
            <person name="Goldberg J."/>
            <person name="Griggs A."/>
            <person name="Gujja S."/>
            <person name="Hansen M."/>
            <person name="Howarth C."/>
            <person name="Imamovic A."/>
            <person name="Larimer J."/>
            <person name="McCowen C."/>
            <person name="Montmayeur A."/>
            <person name="Murphy C."/>
            <person name="Neiman D."/>
            <person name="Pearson M."/>
            <person name="Priest M."/>
            <person name="Roberts A."/>
            <person name="Saif S."/>
            <person name="Shea T."/>
            <person name="Sisk P."/>
            <person name="Sykes S."/>
            <person name="Wortman J."/>
            <person name="Nusbaum C."/>
            <person name="Birren B."/>
        </authorList>
    </citation>
    <scope>NUCLEOTIDE SEQUENCE [LARGE SCALE GENOMIC DNA]</scope>
    <source>
        <strain evidence="2 3">VS20</strain>
    </source>
</reference>
<keyword evidence="1" id="KW-1133">Transmembrane helix</keyword>
<name>T0QCD9_SAPDV</name>
<dbReference type="VEuPathDB" id="FungiDB:SDRG_06830"/>
<dbReference type="Proteomes" id="UP000030762">
    <property type="component" value="Unassembled WGS sequence"/>
</dbReference>
<accession>T0QCD9</accession>
<dbReference type="GeneID" id="19947557"/>
<keyword evidence="1" id="KW-0472">Membrane</keyword>
<feature type="transmembrane region" description="Helical" evidence="1">
    <location>
        <begin position="23"/>
        <end position="44"/>
    </location>
</feature>
<protein>
    <submittedName>
        <fullName evidence="2">Uncharacterized protein</fullName>
    </submittedName>
</protein>
<gene>
    <name evidence="2" type="ORF">SDRG_06830</name>
</gene>